<proteinExistence type="predicted"/>
<comment type="caution">
    <text evidence="6">The sequence shown here is derived from an EMBL/GenBank/DDBJ whole genome shotgun (WGS) entry which is preliminary data.</text>
</comment>
<dbReference type="Gene3D" id="2.60.40.760">
    <property type="entry name" value="Expansin, cellulose-binding-like domain"/>
    <property type="match status" value="1"/>
</dbReference>
<evidence type="ECO:0000313" key="6">
    <source>
        <dbReference type="EMBL" id="KAF0731774.1"/>
    </source>
</evidence>
<keyword evidence="3" id="KW-0472">Membrane</keyword>
<feature type="region of interest" description="Disordered" evidence="2">
    <location>
        <begin position="213"/>
        <end position="341"/>
    </location>
</feature>
<feature type="signal peptide" evidence="4">
    <location>
        <begin position="1"/>
        <end position="16"/>
    </location>
</feature>
<dbReference type="PANTHER" id="PTHR31836">
    <property type="match status" value="1"/>
</dbReference>
<dbReference type="InterPro" id="IPR007112">
    <property type="entry name" value="Expansin/allergen_DPBB_dom"/>
</dbReference>
<gene>
    <name evidence="6" type="ORF">Ae201684_011076</name>
</gene>
<evidence type="ECO:0000256" key="4">
    <source>
        <dbReference type="SAM" id="SignalP"/>
    </source>
</evidence>
<dbReference type="Gene3D" id="2.40.40.10">
    <property type="entry name" value="RlpA-like domain"/>
    <property type="match status" value="1"/>
</dbReference>
<feature type="domain" description="Expansin-like EG45" evidence="5">
    <location>
        <begin position="31"/>
        <end position="130"/>
    </location>
</feature>
<keyword evidence="3" id="KW-0812">Transmembrane</keyword>
<dbReference type="PANTHER" id="PTHR31836:SF21">
    <property type="entry name" value="EXPANSIN-LIKE PROTEIN 7"/>
    <property type="match status" value="1"/>
</dbReference>
<organism evidence="6 7">
    <name type="scientific">Aphanomyces euteiches</name>
    <dbReference type="NCBI Taxonomy" id="100861"/>
    <lineage>
        <taxon>Eukaryota</taxon>
        <taxon>Sar</taxon>
        <taxon>Stramenopiles</taxon>
        <taxon>Oomycota</taxon>
        <taxon>Saprolegniomycetes</taxon>
        <taxon>Saprolegniales</taxon>
        <taxon>Verrucalvaceae</taxon>
        <taxon>Aphanomyces</taxon>
    </lineage>
</organism>
<keyword evidence="7" id="KW-1185">Reference proteome</keyword>
<name>A0A6G0WWB9_9STRA</name>
<dbReference type="InterPro" id="IPR051477">
    <property type="entry name" value="Expansin_CellWall"/>
</dbReference>
<evidence type="ECO:0000256" key="1">
    <source>
        <dbReference type="ARBA" id="ARBA00022729"/>
    </source>
</evidence>
<evidence type="ECO:0000313" key="7">
    <source>
        <dbReference type="Proteomes" id="UP000481153"/>
    </source>
</evidence>
<accession>A0A6G0WWB9</accession>
<keyword evidence="1 4" id="KW-0732">Signal</keyword>
<dbReference type="InterPro" id="IPR036908">
    <property type="entry name" value="RlpA-like_sf"/>
</dbReference>
<dbReference type="PROSITE" id="PS50842">
    <property type="entry name" value="EXPANSIN_EG45"/>
    <property type="match status" value="1"/>
</dbReference>
<dbReference type="VEuPathDB" id="FungiDB:AeMF1_003067"/>
<evidence type="ECO:0000259" key="5">
    <source>
        <dbReference type="PROSITE" id="PS50842"/>
    </source>
</evidence>
<keyword evidence="3" id="KW-1133">Transmembrane helix</keyword>
<dbReference type="SUPFAM" id="SSF50685">
    <property type="entry name" value="Barwin-like endoglucanases"/>
    <property type="match status" value="1"/>
</dbReference>
<dbReference type="InterPro" id="IPR036749">
    <property type="entry name" value="Expansin_CBD_sf"/>
</dbReference>
<feature type="chain" id="PRO_5026163636" description="Expansin-like EG45 domain-containing protein" evidence="4">
    <location>
        <begin position="17"/>
        <end position="407"/>
    </location>
</feature>
<sequence length="407" mass="42055">MRSFVAVLALVAGATAFTGDGTAYNLDSPNHGNCNFMHYPPAAKTNFVAVAPEHFAKTKGCGKCVQVQCTDPKCQGATTTEILYVVDQCPGCGADDLDFSRDVFMKLTNGIEPGRLKMTWSFVSCPISTDMYICKKDGSNPTWLALQPTDTTTGVSSMKINGKDTTMVDSALYYKLESSPGVDLSKVALEITPDDGGAAVQVTLDLSKDGCVSTGKQFSSSGGPSPPSSSAPSVVTTNAPTTATPTTLAPTTLAPTTLAPTTATPTTAAPTTEAPTTTVATPAPTTTDVPTTTATEAPTTTSATSSTSTESSDVASAPSTTSSQGYSTTTPAPKAQEVSVKEEGKASSTNLSGYFLGALGACAVAAALVVIIRIRRKQWMDKQEEMEYDVAQSTLAARPTNESIAIL</sequence>
<dbReference type="CDD" id="cd22271">
    <property type="entry name" value="DPBB_EXP_N-like"/>
    <property type="match status" value="1"/>
</dbReference>
<protein>
    <recommendedName>
        <fullName evidence="5">Expansin-like EG45 domain-containing protein</fullName>
    </recommendedName>
</protein>
<dbReference type="Proteomes" id="UP000481153">
    <property type="component" value="Unassembled WGS sequence"/>
</dbReference>
<evidence type="ECO:0000256" key="2">
    <source>
        <dbReference type="SAM" id="MobiDB-lite"/>
    </source>
</evidence>
<dbReference type="AlphaFoldDB" id="A0A6G0WWB9"/>
<dbReference type="EMBL" id="VJMJ01000140">
    <property type="protein sequence ID" value="KAF0731774.1"/>
    <property type="molecule type" value="Genomic_DNA"/>
</dbReference>
<evidence type="ECO:0000256" key="3">
    <source>
        <dbReference type="SAM" id="Phobius"/>
    </source>
</evidence>
<reference evidence="6 7" key="1">
    <citation type="submission" date="2019-07" db="EMBL/GenBank/DDBJ databases">
        <title>Genomics analysis of Aphanomyces spp. identifies a new class of oomycete effector associated with host adaptation.</title>
        <authorList>
            <person name="Gaulin E."/>
        </authorList>
    </citation>
    <scope>NUCLEOTIDE SEQUENCE [LARGE SCALE GENOMIC DNA]</scope>
    <source>
        <strain evidence="6 7">ATCC 201684</strain>
    </source>
</reference>
<feature type="compositionally biased region" description="Low complexity" evidence="2">
    <location>
        <begin position="230"/>
        <end position="330"/>
    </location>
</feature>
<feature type="transmembrane region" description="Helical" evidence="3">
    <location>
        <begin position="351"/>
        <end position="372"/>
    </location>
</feature>